<evidence type="ECO:0000256" key="2">
    <source>
        <dbReference type="SAM" id="SignalP"/>
    </source>
</evidence>
<dbReference type="CDD" id="cd00190">
    <property type="entry name" value="Tryp_SPc"/>
    <property type="match status" value="1"/>
</dbReference>
<dbReference type="PROSITE" id="PS00134">
    <property type="entry name" value="TRYPSIN_HIS"/>
    <property type="match status" value="1"/>
</dbReference>
<proteinExistence type="predicted"/>
<feature type="chain" id="PRO_5045512298" description="Peptidase S1 domain-containing protein" evidence="2">
    <location>
        <begin position="17"/>
        <end position="354"/>
    </location>
</feature>
<keyword evidence="1" id="KW-1015">Disulfide bond</keyword>
<keyword evidence="5" id="KW-1185">Reference proteome</keyword>
<organism evidence="4 5">
    <name type="scientific">Orchesella dallaii</name>
    <dbReference type="NCBI Taxonomy" id="48710"/>
    <lineage>
        <taxon>Eukaryota</taxon>
        <taxon>Metazoa</taxon>
        <taxon>Ecdysozoa</taxon>
        <taxon>Arthropoda</taxon>
        <taxon>Hexapoda</taxon>
        <taxon>Collembola</taxon>
        <taxon>Entomobryomorpha</taxon>
        <taxon>Entomobryoidea</taxon>
        <taxon>Orchesellidae</taxon>
        <taxon>Orchesellinae</taxon>
        <taxon>Orchesella</taxon>
    </lineage>
</organism>
<keyword evidence="2" id="KW-0732">Signal</keyword>
<evidence type="ECO:0000313" key="4">
    <source>
        <dbReference type="EMBL" id="CAL8144059.1"/>
    </source>
</evidence>
<evidence type="ECO:0000259" key="3">
    <source>
        <dbReference type="PROSITE" id="PS50240"/>
    </source>
</evidence>
<dbReference type="InterPro" id="IPR009003">
    <property type="entry name" value="Peptidase_S1_PA"/>
</dbReference>
<protein>
    <recommendedName>
        <fullName evidence="3">Peptidase S1 domain-containing protein</fullName>
    </recommendedName>
</protein>
<dbReference type="InterPro" id="IPR001314">
    <property type="entry name" value="Peptidase_S1A"/>
</dbReference>
<accession>A0ABP1S6R6</accession>
<dbReference type="InterPro" id="IPR018114">
    <property type="entry name" value="TRYPSIN_HIS"/>
</dbReference>
<comment type="caution">
    <text evidence="4">The sequence shown here is derived from an EMBL/GenBank/DDBJ whole genome shotgun (WGS) entry which is preliminary data.</text>
</comment>
<dbReference type="InterPro" id="IPR001254">
    <property type="entry name" value="Trypsin_dom"/>
</dbReference>
<dbReference type="PRINTS" id="PR00722">
    <property type="entry name" value="CHYMOTRYPSIN"/>
</dbReference>
<dbReference type="InterPro" id="IPR043504">
    <property type="entry name" value="Peptidase_S1_PA_chymotrypsin"/>
</dbReference>
<dbReference type="Gene3D" id="2.40.10.10">
    <property type="entry name" value="Trypsin-like serine proteases"/>
    <property type="match status" value="1"/>
</dbReference>
<dbReference type="PROSITE" id="PS50240">
    <property type="entry name" value="TRYPSIN_DOM"/>
    <property type="match status" value="1"/>
</dbReference>
<dbReference type="Pfam" id="PF00089">
    <property type="entry name" value="Trypsin"/>
    <property type="match status" value="1"/>
</dbReference>
<dbReference type="PANTHER" id="PTHR24250">
    <property type="entry name" value="CHYMOTRYPSIN-RELATED"/>
    <property type="match status" value="1"/>
</dbReference>
<evidence type="ECO:0000313" key="5">
    <source>
        <dbReference type="Proteomes" id="UP001642540"/>
    </source>
</evidence>
<reference evidence="4 5" key="1">
    <citation type="submission" date="2024-08" db="EMBL/GenBank/DDBJ databases">
        <authorList>
            <person name="Cucini C."/>
            <person name="Frati F."/>
        </authorList>
    </citation>
    <scope>NUCLEOTIDE SEQUENCE [LARGE SCALE GENOMIC DNA]</scope>
</reference>
<name>A0ABP1S6R6_9HEXA</name>
<feature type="signal peptide" evidence="2">
    <location>
        <begin position="1"/>
        <end position="16"/>
    </location>
</feature>
<evidence type="ECO:0000256" key="1">
    <source>
        <dbReference type="ARBA" id="ARBA00023157"/>
    </source>
</evidence>
<feature type="domain" description="Peptidase S1" evidence="3">
    <location>
        <begin position="85"/>
        <end position="342"/>
    </location>
</feature>
<dbReference type="SMART" id="SM00020">
    <property type="entry name" value="Tryp_SPc"/>
    <property type="match status" value="1"/>
</dbReference>
<dbReference type="EMBL" id="CAXLJM020000160">
    <property type="protein sequence ID" value="CAL8144059.1"/>
    <property type="molecule type" value="Genomic_DNA"/>
</dbReference>
<sequence>MFVFPCLLTFLSLSHGLETADYLPQCLASETCVQQGTTCEKSLKNQSSNSLSDWVESTSHYCRLKDGSDGVSLYCCQKNSEFAKIISANMARPNQFPNIVYLSVQFPGSYDSGGNCGGSIYNKRWIITAAHCVINGEQRVARPGHIKVFAGVNHVSKKHLVPKNQTYSGIRIVVHQGYRYTVPIKNDIALIQVDRDIQYSKFVKPLRVVVKGFKPKGVAWLAGFGTTDAGVSTGALLAGKATIYSVEDEKCKRVIERWGLLSQNFCIGGGTEVTASSGDSGSPAFCEDRKGRPVHCGVTSFIYDIECKTRGRKCIQTGIDNHPPAAYLELSRFSKWLRDIAGSQEERELMAKYN</sequence>
<gene>
    <name evidence="4" type="ORF">ODALV1_LOCUS30060</name>
</gene>
<dbReference type="Proteomes" id="UP001642540">
    <property type="component" value="Unassembled WGS sequence"/>
</dbReference>
<dbReference type="SUPFAM" id="SSF50494">
    <property type="entry name" value="Trypsin-like serine proteases"/>
    <property type="match status" value="1"/>
</dbReference>